<dbReference type="PANTHER" id="PTHR43725">
    <property type="entry name" value="UDP-GLUCOSE 4-EPIMERASE"/>
    <property type="match status" value="1"/>
</dbReference>
<comment type="similarity">
    <text evidence="2">Belongs to the NAD(P)-dependent epimerase/dehydratase family.</text>
</comment>
<dbReference type="Proteomes" id="UP000246077">
    <property type="component" value="Unassembled WGS sequence"/>
</dbReference>
<dbReference type="InterPro" id="IPR036291">
    <property type="entry name" value="NAD(P)-bd_dom_sf"/>
</dbReference>
<proteinExistence type="inferred from homology"/>
<dbReference type="RefSeq" id="WP_109922923.1">
    <property type="nucleotide sequence ID" value="NZ_QGLF01000006.1"/>
</dbReference>
<sequence>MNRVLVTGAAGFIGQAVASCLISRGRDVVGIGRGLPPAGLDLAAWNGEGVTLETLRDCAEGVEEIYHCAGSGSVAMSLQCPDKDFACNVVTTQVVLEFARQQGGPKVVLLSSAGVYGTLDEMPIRIDSPLKPISPYGVNKVICELLIRQYAQHFSVPATIVRLFSVYGEGLRKQLLWDAGHRLLRGDGTFFGTGTETRDWIHVDDAARLIVAAGAAARADVSVINGGTGRAVAIRTIVEGLAARLGGGCDIRFDGQVRAGDPQHYEADIAQALATGWRAEVGLEEGLDRYVDWLKRTVTGRETGDRK</sequence>
<dbReference type="PROSITE" id="PS51257">
    <property type="entry name" value="PROKAR_LIPOPROTEIN"/>
    <property type="match status" value="1"/>
</dbReference>
<evidence type="ECO:0000313" key="8">
    <source>
        <dbReference type="Proteomes" id="UP000246077"/>
    </source>
</evidence>
<dbReference type="PANTHER" id="PTHR43725:SF53">
    <property type="entry name" value="UDP-ARABINOSE 4-EPIMERASE 1"/>
    <property type="match status" value="1"/>
</dbReference>
<gene>
    <name evidence="7" type="ORF">DKG75_19795</name>
</gene>
<feature type="domain" description="NAD-dependent epimerase/dehydratase" evidence="6">
    <location>
        <begin position="4"/>
        <end position="220"/>
    </location>
</feature>
<protein>
    <recommendedName>
        <fullName evidence="3">UDP-glucose 4-epimerase</fullName>
    </recommendedName>
    <alternativeName>
        <fullName evidence="5">Galactowaldenase</fullName>
    </alternativeName>
    <alternativeName>
        <fullName evidence="4">UDP-galactose 4-epimerase</fullName>
    </alternativeName>
</protein>
<dbReference type="Gene3D" id="3.40.50.720">
    <property type="entry name" value="NAD(P)-binding Rossmann-like Domain"/>
    <property type="match status" value="1"/>
</dbReference>
<evidence type="ECO:0000256" key="3">
    <source>
        <dbReference type="ARBA" id="ARBA00018569"/>
    </source>
</evidence>
<evidence type="ECO:0000256" key="2">
    <source>
        <dbReference type="ARBA" id="ARBA00007637"/>
    </source>
</evidence>
<organism evidence="7 8">
    <name type="scientific">Zavarzinia compransoris</name>
    <dbReference type="NCBI Taxonomy" id="1264899"/>
    <lineage>
        <taxon>Bacteria</taxon>
        <taxon>Pseudomonadati</taxon>
        <taxon>Pseudomonadota</taxon>
        <taxon>Alphaproteobacteria</taxon>
        <taxon>Rhodospirillales</taxon>
        <taxon>Zavarziniaceae</taxon>
        <taxon>Zavarzinia</taxon>
    </lineage>
</organism>
<evidence type="ECO:0000313" key="7">
    <source>
        <dbReference type="EMBL" id="PWR18216.1"/>
    </source>
</evidence>
<dbReference type="InterPro" id="IPR001509">
    <property type="entry name" value="Epimerase_deHydtase"/>
</dbReference>
<dbReference type="AlphaFoldDB" id="A0A317DWG8"/>
<evidence type="ECO:0000256" key="1">
    <source>
        <dbReference type="ARBA" id="ARBA00004947"/>
    </source>
</evidence>
<comment type="pathway">
    <text evidence="1">Carbohydrate metabolism; galactose metabolism.</text>
</comment>
<evidence type="ECO:0000259" key="6">
    <source>
        <dbReference type="Pfam" id="PF01370"/>
    </source>
</evidence>
<dbReference type="OrthoDB" id="9801785at2"/>
<dbReference type="SUPFAM" id="SSF51735">
    <property type="entry name" value="NAD(P)-binding Rossmann-fold domains"/>
    <property type="match status" value="1"/>
</dbReference>
<reference evidence="8" key="1">
    <citation type="submission" date="2018-05" db="EMBL/GenBank/DDBJ databases">
        <title>Zavarzinia sp. HR-AS.</title>
        <authorList>
            <person name="Lee Y."/>
            <person name="Jeon C.O."/>
        </authorList>
    </citation>
    <scope>NUCLEOTIDE SEQUENCE [LARGE SCALE GENOMIC DNA]</scope>
    <source>
        <strain evidence="8">DSM 1231</strain>
    </source>
</reference>
<accession>A0A317DWG8</accession>
<evidence type="ECO:0000256" key="4">
    <source>
        <dbReference type="ARBA" id="ARBA00031367"/>
    </source>
</evidence>
<name>A0A317DWG8_9PROT</name>
<keyword evidence="8" id="KW-1185">Reference proteome</keyword>
<evidence type="ECO:0000256" key="5">
    <source>
        <dbReference type="ARBA" id="ARBA00033067"/>
    </source>
</evidence>
<comment type="caution">
    <text evidence="7">The sequence shown here is derived from an EMBL/GenBank/DDBJ whole genome shotgun (WGS) entry which is preliminary data.</text>
</comment>
<dbReference type="Pfam" id="PF01370">
    <property type="entry name" value="Epimerase"/>
    <property type="match status" value="1"/>
</dbReference>
<dbReference type="EMBL" id="QGLF01000006">
    <property type="protein sequence ID" value="PWR18216.1"/>
    <property type="molecule type" value="Genomic_DNA"/>
</dbReference>